<evidence type="ECO:0000313" key="2">
    <source>
        <dbReference type="Proteomes" id="UP000195918"/>
    </source>
</evidence>
<dbReference type="EMBL" id="FWFD01000003">
    <property type="protein sequence ID" value="SLM84814.1"/>
    <property type="molecule type" value="Genomic_DNA"/>
</dbReference>
<proteinExistence type="predicted"/>
<name>A0A1X6WKG6_9ENTE</name>
<keyword evidence="2" id="KW-1185">Reference proteome</keyword>
<protein>
    <submittedName>
        <fullName evidence="1">Iron(III) dicitrate transport system permease protein FecD (TC 3.A.1.14.1)</fullName>
    </submittedName>
</protein>
<reference evidence="2" key="1">
    <citation type="submission" date="2017-02" db="EMBL/GenBank/DDBJ databases">
        <authorList>
            <person name="Dridi B."/>
        </authorList>
    </citation>
    <scope>NUCLEOTIDE SEQUENCE [LARGE SCALE GENOMIC DNA]</scope>
    <source>
        <strain evidence="2">bH819</strain>
    </source>
</reference>
<evidence type="ECO:0000313" key="1">
    <source>
        <dbReference type="EMBL" id="SLM84814.1"/>
    </source>
</evidence>
<gene>
    <name evidence="1" type="ORF">FM121_01880</name>
</gene>
<accession>A0A1X6WKG6</accession>
<dbReference type="Proteomes" id="UP000195918">
    <property type="component" value="Unassembled WGS sequence"/>
</dbReference>
<organism evidence="1 2">
    <name type="scientific">Vagococcus fluvialis bH819</name>
    <dbReference type="NCBI Taxonomy" id="1255619"/>
    <lineage>
        <taxon>Bacteria</taxon>
        <taxon>Bacillati</taxon>
        <taxon>Bacillota</taxon>
        <taxon>Bacilli</taxon>
        <taxon>Lactobacillales</taxon>
        <taxon>Enterococcaceae</taxon>
        <taxon>Vagococcus</taxon>
    </lineage>
</organism>
<sequence length="40" mass="4723">MVAFEFWKHSKQHSSKTIPRANSFTTSFWKHSKQHSSKTS</sequence>
<dbReference type="AlphaFoldDB" id="A0A1X6WKG6"/>